<organism evidence="9 10">
    <name type="scientific">Paenirhodobacter populi</name>
    <dbReference type="NCBI Taxonomy" id="2306993"/>
    <lineage>
        <taxon>Bacteria</taxon>
        <taxon>Pseudomonadati</taxon>
        <taxon>Pseudomonadota</taxon>
        <taxon>Alphaproteobacteria</taxon>
        <taxon>Rhodobacterales</taxon>
        <taxon>Rhodobacter group</taxon>
        <taxon>Paenirhodobacter</taxon>
    </lineage>
</organism>
<evidence type="ECO:0000256" key="8">
    <source>
        <dbReference type="SAM" id="Phobius"/>
    </source>
</evidence>
<sequence length="237" mass="24448">MPDDMYKPAAFSPGEFRRGLGDITPLSLGVAVYGLAFGLLAAGQGMGPMTTGLMGALVFAGSSQIVAVERLAADAGAMLAVVAGLALNLRILLMTASLRGELSGRPLWQVLLGVHLTSDENWVLMHATRNKGQPAGYWYLVGGGISLIVVWVVSTALGAAFARSLPDLAASGMGFAFTAAFILLLTSLWKGRQSLPPWVVSAVIAAGCAWLLPLDPSWGLIAGAVAGAGFAGMQRHG</sequence>
<feature type="transmembrane region" description="Helical" evidence="8">
    <location>
        <begin position="137"/>
        <end position="162"/>
    </location>
</feature>
<evidence type="ECO:0000256" key="5">
    <source>
        <dbReference type="ARBA" id="ARBA00022692"/>
    </source>
</evidence>
<evidence type="ECO:0000256" key="3">
    <source>
        <dbReference type="ARBA" id="ARBA00022448"/>
    </source>
</evidence>
<dbReference type="RefSeq" id="WP_128236190.1">
    <property type="nucleotide sequence ID" value="NZ_SAUX01000002.1"/>
</dbReference>
<dbReference type="AlphaFoldDB" id="A0A443KGN0"/>
<comment type="subcellular location">
    <subcellularLocation>
        <location evidence="1">Cell membrane</location>
        <topology evidence="1">Multi-pass membrane protein</topology>
    </subcellularLocation>
</comment>
<dbReference type="InterPro" id="IPR011606">
    <property type="entry name" value="Brnchd-chn_aa_trnsp_permease"/>
</dbReference>
<gene>
    <name evidence="9" type="ORF">D2T31_02715</name>
</gene>
<dbReference type="GO" id="GO:0005886">
    <property type="term" value="C:plasma membrane"/>
    <property type="evidence" value="ECO:0007669"/>
    <property type="project" value="UniProtKB-SubCell"/>
</dbReference>
<evidence type="ECO:0000256" key="2">
    <source>
        <dbReference type="ARBA" id="ARBA00010735"/>
    </source>
</evidence>
<comment type="similarity">
    <text evidence="2">Belongs to the AzlC family.</text>
</comment>
<evidence type="ECO:0000256" key="1">
    <source>
        <dbReference type="ARBA" id="ARBA00004651"/>
    </source>
</evidence>
<keyword evidence="7 8" id="KW-0472">Membrane</keyword>
<dbReference type="Proteomes" id="UP000285295">
    <property type="component" value="Unassembled WGS sequence"/>
</dbReference>
<feature type="transmembrane region" description="Helical" evidence="8">
    <location>
        <begin position="73"/>
        <end position="93"/>
    </location>
</feature>
<evidence type="ECO:0000256" key="7">
    <source>
        <dbReference type="ARBA" id="ARBA00023136"/>
    </source>
</evidence>
<evidence type="ECO:0000313" key="9">
    <source>
        <dbReference type="EMBL" id="RWR31896.1"/>
    </source>
</evidence>
<keyword evidence="5 8" id="KW-0812">Transmembrane</keyword>
<dbReference type="EMBL" id="SAUX01000002">
    <property type="protein sequence ID" value="RWR31896.1"/>
    <property type="molecule type" value="Genomic_DNA"/>
</dbReference>
<feature type="transmembrane region" description="Helical" evidence="8">
    <location>
        <begin position="168"/>
        <end position="188"/>
    </location>
</feature>
<reference evidence="9 10" key="2">
    <citation type="submission" date="2019-01" db="EMBL/GenBank/DDBJ databases">
        <authorList>
            <person name="Li Y."/>
        </authorList>
    </citation>
    <scope>NUCLEOTIDE SEQUENCE [LARGE SCALE GENOMIC DNA]</scope>
    <source>
        <strain evidence="9 10">D19-10-3-21</strain>
    </source>
</reference>
<accession>A0A443KGN0</accession>
<evidence type="ECO:0000256" key="4">
    <source>
        <dbReference type="ARBA" id="ARBA00022475"/>
    </source>
</evidence>
<keyword evidence="3" id="KW-0813">Transport</keyword>
<keyword evidence="4" id="KW-1003">Cell membrane</keyword>
<dbReference type="PANTHER" id="PTHR34979:SF1">
    <property type="entry name" value="INNER MEMBRANE PROTEIN YGAZ"/>
    <property type="match status" value="1"/>
</dbReference>
<protein>
    <submittedName>
        <fullName evidence="9">Branched-chain amino acid ABC transporter permease</fullName>
    </submittedName>
</protein>
<reference evidence="9 10" key="1">
    <citation type="submission" date="2019-01" db="EMBL/GenBank/DDBJ databases">
        <title>Sinorhodobacter populi sp. nov. isolated from the symptomatic bark tissue of Populus euramericana canker.</title>
        <authorList>
            <person name="Xu G."/>
        </authorList>
    </citation>
    <scope>NUCLEOTIDE SEQUENCE [LARGE SCALE GENOMIC DNA]</scope>
    <source>
        <strain evidence="9 10">D19-10-3-21</strain>
    </source>
</reference>
<dbReference type="PANTHER" id="PTHR34979">
    <property type="entry name" value="INNER MEMBRANE PROTEIN YGAZ"/>
    <property type="match status" value="1"/>
</dbReference>
<evidence type="ECO:0000256" key="6">
    <source>
        <dbReference type="ARBA" id="ARBA00022989"/>
    </source>
</evidence>
<name>A0A443KGN0_9RHOB</name>
<keyword evidence="6 8" id="KW-1133">Transmembrane helix</keyword>
<feature type="transmembrane region" description="Helical" evidence="8">
    <location>
        <begin position="49"/>
        <end position="67"/>
    </location>
</feature>
<proteinExistence type="inferred from homology"/>
<feature type="transmembrane region" description="Helical" evidence="8">
    <location>
        <begin position="23"/>
        <end position="42"/>
    </location>
</feature>
<feature type="transmembrane region" description="Helical" evidence="8">
    <location>
        <begin position="195"/>
        <end position="212"/>
    </location>
</feature>
<dbReference type="GO" id="GO:1903785">
    <property type="term" value="P:L-valine transmembrane transport"/>
    <property type="evidence" value="ECO:0007669"/>
    <property type="project" value="TreeGrafter"/>
</dbReference>
<comment type="caution">
    <text evidence="9">The sequence shown here is derived from an EMBL/GenBank/DDBJ whole genome shotgun (WGS) entry which is preliminary data.</text>
</comment>
<dbReference type="OrthoDB" id="3579489at2"/>
<dbReference type="Pfam" id="PF03591">
    <property type="entry name" value="AzlC"/>
    <property type="match status" value="1"/>
</dbReference>
<evidence type="ECO:0000313" key="10">
    <source>
        <dbReference type="Proteomes" id="UP000285295"/>
    </source>
</evidence>